<keyword evidence="3 6" id="KW-0732">Signal</keyword>
<comment type="subcellular location">
    <subcellularLocation>
        <location evidence="1">Cell outer membrane</location>
    </subcellularLocation>
</comment>
<dbReference type="InterPro" id="IPR012944">
    <property type="entry name" value="SusD_RagB_dom"/>
</dbReference>
<feature type="signal peptide" evidence="6">
    <location>
        <begin position="1"/>
        <end position="20"/>
    </location>
</feature>
<feature type="domain" description="SusD-like N-terminal" evidence="8">
    <location>
        <begin position="90"/>
        <end position="227"/>
    </location>
</feature>
<dbReference type="InterPro" id="IPR011990">
    <property type="entry name" value="TPR-like_helical_dom_sf"/>
</dbReference>
<dbReference type="Pfam" id="PF14322">
    <property type="entry name" value="SusD-like_3"/>
    <property type="match status" value="1"/>
</dbReference>
<dbReference type="GO" id="GO:0009279">
    <property type="term" value="C:cell outer membrane"/>
    <property type="evidence" value="ECO:0007669"/>
    <property type="project" value="UniProtKB-SubCell"/>
</dbReference>
<sequence length="503" mass="56308">MKMKKLTAISIFLLSLMQFSCDDDFLVTTDPTRVGSELFYKDQKQVEQALNGVYGQLQGITNTAYIFQEFTSDNTTLDFNPVDRGGAAGWEAFEFSTVNSGNGEISNLWNNYYSALYNINFALEKLSGSTTIDDAAKAPLEGQLKFMRAYYYFNLVQYFGDVVLVTTTLSKPDAAFALLRSPQAEVEAQIEKDLKEAIAGLPDKYNAANAGRVTKGAALSLLGKFYLTQKKYAEAVTTLKQVLPLGYALNLNYADNFDPAKKNGVESIFEVQYQGGNDLGEQSNFMYVFAPRLSGGSITGFANVTPSGRNIPTRDLIAAYETGDVRKDISLKEGYTNAKGEWVPTPFVNKYRHAHTLSGRTDNNWPILRFADVLLMLAEALNEQSGPTEEAHGYLNQVRSRAKLPEVRGLDKNIFRQKVLQERRVELAFENHRWFDLKRTKTPAELAQFMNAYAAKEKANPTVDRGGVIYSTLDYVYEPHEHVFPIPAPQILINEKLSQNQGY</sequence>
<evidence type="ECO:0000313" key="9">
    <source>
        <dbReference type="EMBL" id="GEO06036.1"/>
    </source>
</evidence>
<feature type="domain" description="RagB/SusD" evidence="7">
    <location>
        <begin position="340"/>
        <end position="503"/>
    </location>
</feature>
<dbReference type="CDD" id="cd08977">
    <property type="entry name" value="SusD"/>
    <property type="match status" value="1"/>
</dbReference>
<dbReference type="InterPro" id="IPR033985">
    <property type="entry name" value="SusD-like_N"/>
</dbReference>
<evidence type="ECO:0000256" key="1">
    <source>
        <dbReference type="ARBA" id="ARBA00004442"/>
    </source>
</evidence>
<dbReference type="SUPFAM" id="SSF48452">
    <property type="entry name" value="TPR-like"/>
    <property type="match status" value="1"/>
</dbReference>
<accession>A0A512B258</accession>
<evidence type="ECO:0000256" key="5">
    <source>
        <dbReference type="ARBA" id="ARBA00023237"/>
    </source>
</evidence>
<evidence type="ECO:0000256" key="6">
    <source>
        <dbReference type="SAM" id="SignalP"/>
    </source>
</evidence>
<dbReference type="Proteomes" id="UP000321532">
    <property type="component" value="Unassembled WGS sequence"/>
</dbReference>
<comment type="caution">
    <text evidence="9">The sequence shown here is derived from an EMBL/GenBank/DDBJ whole genome shotgun (WGS) entry which is preliminary data.</text>
</comment>
<feature type="chain" id="PRO_5021785423" evidence="6">
    <location>
        <begin position="21"/>
        <end position="503"/>
    </location>
</feature>
<evidence type="ECO:0000256" key="2">
    <source>
        <dbReference type="ARBA" id="ARBA00006275"/>
    </source>
</evidence>
<keyword evidence="4" id="KW-0472">Membrane</keyword>
<evidence type="ECO:0000259" key="8">
    <source>
        <dbReference type="Pfam" id="PF14322"/>
    </source>
</evidence>
<dbReference type="Gene3D" id="1.25.40.390">
    <property type="match status" value="1"/>
</dbReference>
<evidence type="ECO:0000256" key="3">
    <source>
        <dbReference type="ARBA" id="ARBA00022729"/>
    </source>
</evidence>
<keyword evidence="10" id="KW-1185">Reference proteome</keyword>
<protein>
    <submittedName>
        <fullName evidence="9">Membrane protein</fullName>
    </submittedName>
</protein>
<evidence type="ECO:0000259" key="7">
    <source>
        <dbReference type="Pfam" id="PF07980"/>
    </source>
</evidence>
<keyword evidence="5" id="KW-0998">Cell outer membrane</keyword>
<comment type="similarity">
    <text evidence="2">Belongs to the SusD family.</text>
</comment>
<gene>
    <name evidence="9" type="ORF">AAE02nite_37000</name>
</gene>
<dbReference type="Pfam" id="PF07980">
    <property type="entry name" value="SusD_RagB"/>
    <property type="match status" value="1"/>
</dbReference>
<evidence type="ECO:0000256" key="4">
    <source>
        <dbReference type="ARBA" id="ARBA00023136"/>
    </source>
</evidence>
<evidence type="ECO:0000313" key="10">
    <source>
        <dbReference type="Proteomes" id="UP000321532"/>
    </source>
</evidence>
<proteinExistence type="inferred from homology"/>
<dbReference type="AlphaFoldDB" id="A0A512B258"/>
<name>A0A512B258_9BACT</name>
<organism evidence="9 10">
    <name type="scientific">Adhaeribacter aerolatus</name>
    <dbReference type="NCBI Taxonomy" id="670289"/>
    <lineage>
        <taxon>Bacteria</taxon>
        <taxon>Pseudomonadati</taxon>
        <taxon>Bacteroidota</taxon>
        <taxon>Cytophagia</taxon>
        <taxon>Cytophagales</taxon>
        <taxon>Hymenobacteraceae</taxon>
        <taxon>Adhaeribacter</taxon>
    </lineage>
</organism>
<dbReference type="EMBL" id="BJYS01000030">
    <property type="protein sequence ID" value="GEO06036.1"/>
    <property type="molecule type" value="Genomic_DNA"/>
</dbReference>
<reference evidence="9 10" key="1">
    <citation type="submission" date="2019-07" db="EMBL/GenBank/DDBJ databases">
        <title>Whole genome shotgun sequence of Adhaeribacter aerolatus NBRC 106133.</title>
        <authorList>
            <person name="Hosoyama A."/>
            <person name="Uohara A."/>
            <person name="Ohji S."/>
            <person name="Ichikawa N."/>
        </authorList>
    </citation>
    <scope>NUCLEOTIDE SEQUENCE [LARGE SCALE GENOMIC DNA]</scope>
    <source>
        <strain evidence="9 10">NBRC 106133</strain>
    </source>
</reference>